<dbReference type="Gene3D" id="2.115.10.20">
    <property type="entry name" value="Glycosyl hydrolase domain, family 43"/>
    <property type="match status" value="1"/>
</dbReference>
<evidence type="ECO:0000256" key="5">
    <source>
        <dbReference type="SAM" id="Phobius"/>
    </source>
</evidence>
<feature type="transmembrane region" description="Helical" evidence="5">
    <location>
        <begin position="57"/>
        <end position="79"/>
    </location>
</feature>
<keyword evidence="5" id="KW-1133">Transmembrane helix</keyword>
<dbReference type="SUPFAM" id="SSF49899">
    <property type="entry name" value="Concanavalin A-like lectins/glucanases"/>
    <property type="match status" value="1"/>
</dbReference>
<dbReference type="PANTHER" id="PTHR42812:SF17">
    <property type="entry name" value="BETA-XYLOSIDASE C-TERMINAL CONCANAVALIN A-LIKE DOMAIN-CONTAINING PROTEIN-RELATED"/>
    <property type="match status" value="1"/>
</dbReference>
<keyword evidence="3" id="KW-0326">Glycosidase</keyword>
<name>A0ABR1HTX5_9HYPO</name>
<feature type="region of interest" description="Disordered" evidence="4">
    <location>
        <begin position="118"/>
        <end position="154"/>
    </location>
</feature>
<proteinExistence type="inferred from homology"/>
<feature type="transmembrane region" description="Helical" evidence="5">
    <location>
        <begin position="730"/>
        <end position="749"/>
    </location>
</feature>
<dbReference type="Pfam" id="PF17851">
    <property type="entry name" value="GH43_C2"/>
    <property type="match status" value="1"/>
</dbReference>
<evidence type="ECO:0000313" key="8">
    <source>
        <dbReference type="Proteomes" id="UP001498476"/>
    </source>
</evidence>
<keyword evidence="2" id="KW-0378">Hydrolase</keyword>
<feature type="region of interest" description="Disordered" evidence="4">
    <location>
        <begin position="1"/>
        <end position="46"/>
    </location>
</feature>
<reference evidence="7 8" key="1">
    <citation type="journal article" date="2025" name="Microbiol. Resour. Announc.">
        <title>Draft genome sequences for Neonectria magnoliae and Neonectria punicea, canker pathogens of Liriodendron tulipifera and Acer saccharum in West Virginia.</title>
        <authorList>
            <person name="Petronek H.M."/>
            <person name="Kasson M.T."/>
            <person name="Metheny A.M."/>
            <person name="Stauder C.M."/>
            <person name="Lovett B."/>
            <person name="Lynch S.C."/>
            <person name="Garnas J.R."/>
            <person name="Kasson L.R."/>
            <person name="Stajich J.E."/>
        </authorList>
    </citation>
    <scope>NUCLEOTIDE SEQUENCE [LARGE SCALE GENOMIC DNA]</scope>
    <source>
        <strain evidence="7 8">NRRL 64653</strain>
    </source>
</reference>
<feature type="transmembrane region" description="Helical" evidence="5">
    <location>
        <begin position="489"/>
        <end position="511"/>
    </location>
</feature>
<evidence type="ECO:0000256" key="2">
    <source>
        <dbReference type="ARBA" id="ARBA00022801"/>
    </source>
</evidence>
<dbReference type="InterPro" id="IPR051795">
    <property type="entry name" value="Glycosyl_Hydrlase_43"/>
</dbReference>
<evidence type="ECO:0000256" key="3">
    <source>
        <dbReference type="ARBA" id="ARBA00023295"/>
    </source>
</evidence>
<dbReference type="Proteomes" id="UP001498476">
    <property type="component" value="Unassembled WGS sequence"/>
</dbReference>
<dbReference type="SUPFAM" id="SSF75005">
    <property type="entry name" value="Arabinanase/levansucrase/invertase"/>
    <property type="match status" value="1"/>
</dbReference>
<feature type="region of interest" description="Disordered" evidence="4">
    <location>
        <begin position="205"/>
        <end position="224"/>
    </location>
</feature>
<dbReference type="EMBL" id="JAZAVJ010000004">
    <property type="protein sequence ID" value="KAK7424506.1"/>
    <property type="molecule type" value="Genomic_DNA"/>
</dbReference>
<evidence type="ECO:0000256" key="1">
    <source>
        <dbReference type="ARBA" id="ARBA00009865"/>
    </source>
</evidence>
<organism evidence="7 8">
    <name type="scientific">Neonectria punicea</name>
    <dbReference type="NCBI Taxonomy" id="979145"/>
    <lineage>
        <taxon>Eukaryota</taxon>
        <taxon>Fungi</taxon>
        <taxon>Dikarya</taxon>
        <taxon>Ascomycota</taxon>
        <taxon>Pezizomycotina</taxon>
        <taxon>Sordariomycetes</taxon>
        <taxon>Hypocreomycetidae</taxon>
        <taxon>Hypocreales</taxon>
        <taxon>Nectriaceae</taxon>
        <taxon>Neonectria</taxon>
    </lineage>
</organism>
<comment type="caution">
    <text evidence="7">The sequence shown here is derived from an EMBL/GenBank/DDBJ whole genome shotgun (WGS) entry which is preliminary data.</text>
</comment>
<comment type="similarity">
    <text evidence="1">Belongs to the glycosyl hydrolase 43 family.</text>
</comment>
<feature type="domain" description="Beta-xylosidase C-terminal Concanavalin A-like" evidence="6">
    <location>
        <begin position="1195"/>
        <end position="1399"/>
    </location>
</feature>
<gene>
    <name evidence="7" type="ORF">QQX98_000471</name>
</gene>
<dbReference type="Pfam" id="PF11915">
    <property type="entry name" value="DUF3433"/>
    <property type="match status" value="2"/>
</dbReference>
<keyword evidence="8" id="KW-1185">Reference proteome</keyword>
<dbReference type="InterPro" id="IPR041542">
    <property type="entry name" value="GH43_C2"/>
</dbReference>
<dbReference type="InterPro" id="IPR021840">
    <property type="entry name" value="DUF3433"/>
</dbReference>
<evidence type="ECO:0000259" key="6">
    <source>
        <dbReference type="Pfam" id="PF17851"/>
    </source>
</evidence>
<accession>A0ABR1HTX5</accession>
<protein>
    <recommendedName>
        <fullName evidence="6">Beta-xylosidase C-terminal Concanavalin A-like domain-containing protein</fullName>
    </recommendedName>
</protein>
<dbReference type="InterPro" id="IPR006710">
    <property type="entry name" value="Glyco_hydro_43"/>
</dbReference>
<feature type="region of interest" description="Disordered" evidence="4">
    <location>
        <begin position="584"/>
        <end position="611"/>
    </location>
</feature>
<dbReference type="PANTHER" id="PTHR42812">
    <property type="entry name" value="BETA-XYLOSIDASE"/>
    <property type="match status" value="1"/>
</dbReference>
<dbReference type="Gene3D" id="2.60.120.200">
    <property type="match status" value="1"/>
</dbReference>
<feature type="transmembrane region" description="Helical" evidence="5">
    <location>
        <begin position="620"/>
        <end position="647"/>
    </location>
</feature>
<dbReference type="InterPro" id="IPR013320">
    <property type="entry name" value="ConA-like_dom_sf"/>
</dbReference>
<feature type="transmembrane region" description="Helical" evidence="5">
    <location>
        <begin position="667"/>
        <end position="692"/>
    </location>
</feature>
<dbReference type="Pfam" id="PF04616">
    <property type="entry name" value="Glyco_hydro_43"/>
    <property type="match status" value="1"/>
</dbReference>
<feature type="transmembrane region" description="Helical" evidence="5">
    <location>
        <begin position="769"/>
        <end position="787"/>
    </location>
</feature>
<sequence length="1432" mass="156744">MQQPQHTEVPAWPQQSIQAGGYDAVQQKPEPWQDAYTVDPDAKKQKRPDYRPIPLRWWFITALILVLLGLMGISIYTIFTLRGSDTTASLEKRSLVALQDGFHLVDRQAETLPAATEELAPTAGPDATGVSVPESIDASGGEPTGEATLSGAEASGTLTTGLVESEFTTTITEPGSSIVVTTSKEVTETTMIETTETIVEEGYTTVSELPPPPASETGDAQPTEPLYTTVIQPPRTSTRVTVVPSKVIETVPFTTTKTGPPVTYVSTGTTTLYSVYTVGSNGKPVQPPVTKVKTSEIPGTVETLVETQAPTTVLSTLADGQVVTVVSTPSPITRVSTTPPTRTIITDVSSPTSGDTRVVYEATTYTLTSAGYFIGKFLPPILAVLLALPIRALDQSAKQYQPFAALSRPRGAKGREALTLNFDGWKGFYLPFEMLAHGQPVPFLTTLAVWASSVFAPLASEAIGLKIHGRCRKGAIEGCALELGVSETAAYALVGLMGGIAVILVITLTVLGRRWHTGVFANPWCSAAAGAFARNPEVRPRASNDFRAVKASIAEKQFAMGWFYNHQGRQEYGVVVCDEGVQGERPDEGSSMLPGSSHTHGMGDGSRNGGTTRRRAPDTFIALAFWWRLVFLVFVLCILGVVVYYHFFDDTLPDKMQELFESEQFGVRFICSALGVIIILCWECLFTSIAVITPFRRMANSPQAPTRSVLMTRPTNAISGLYVGLRCRDVLLFVTALAAVLAEFLPILLANVPYNLTQTRDAHDMCARVSAGLLALMAIALFGSLFVRWPDLPVDPRTLAGAMWYVSEAPWVSALEGVAGMDAKFHITMRTQLFSLPLLAGCLATICVAENSTYNNPILSGFNPDPSCVFVPEFNDTFFCVTSSFLVFPGLPIHASRDLVHWKHVSNAFSRTDQLPGMAFLPKATSGIYAPTLRFHEGTFYLMSTLVNQQLPRVNDSRWDNFIMTTTDPYNSDMWSDPIHFSFPGFDPSPFWDDDGSTWVAGAHTAAYYPGVMHAPLDFETGEIGDIVMPWNGTGGASPEAPHMWKRDGWYYLLLAEGGTRENHMVTMARSRRIQGPYEPAPQNPLLTAANDTSSYFQAVGHADLFQDAQGQWWASALAVRAGGSYGESPGPYFGNLPMGRETVLTPATWEEGEFPTFTPVSGSMSGWKLPAKSLVKFGEGQLNGADDLVTFRRGSSLPIHFVHWRLPKQRNYRISPPKHPNTLALKSSVLNLTAFDADFALGRGQTFVGRRMAHSMFRYSVDIDWDKSLTKEAMEVGVSIFQDQAQHFDLGIVMLKTNGQEALQPHLRFRGHSETPYRGRSNIPEKSVLMPREWMGRKLRLEIEAVNSTDFEFSAGLASSKDRRSDKRVLGHCKGTDLVPYYSGAIVGVYATTNGKHGEQAFETYVSNWRYKGLRQFRSQEDVDKADTVKG</sequence>
<dbReference type="InterPro" id="IPR023296">
    <property type="entry name" value="Glyco_hydro_beta-prop_sf"/>
</dbReference>
<keyword evidence="5" id="KW-0812">Transmembrane</keyword>
<keyword evidence="5" id="KW-0472">Membrane</keyword>
<dbReference type="CDD" id="cd18833">
    <property type="entry name" value="GH43_PcXyl-like"/>
    <property type="match status" value="1"/>
</dbReference>
<evidence type="ECO:0000313" key="7">
    <source>
        <dbReference type="EMBL" id="KAK7424506.1"/>
    </source>
</evidence>
<evidence type="ECO:0000256" key="4">
    <source>
        <dbReference type="SAM" id="MobiDB-lite"/>
    </source>
</evidence>